<proteinExistence type="predicted"/>
<dbReference type="InterPro" id="IPR010730">
    <property type="entry name" value="HET"/>
</dbReference>
<organism evidence="6 7">
    <name type="scientific">Seiridium cardinale</name>
    <dbReference type="NCBI Taxonomy" id="138064"/>
    <lineage>
        <taxon>Eukaryota</taxon>
        <taxon>Fungi</taxon>
        <taxon>Dikarya</taxon>
        <taxon>Ascomycota</taxon>
        <taxon>Pezizomycotina</taxon>
        <taxon>Sordariomycetes</taxon>
        <taxon>Xylariomycetidae</taxon>
        <taxon>Amphisphaeriales</taxon>
        <taxon>Sporocadaceae</taxon>
        <taxon>Seiridium</taxon>
    </lineage>
</organism>
<evidence type="ECO:0000259" key="5">
    <source>
        <dbReference type="PROSITE" id="PS51352"/>
    </source>
</evidence>
<dbReference type="SUPFAM" id="SSF52833">
    <property type="entry name" value="Thioredoxin-like"/>
    <property type="match status" value="2"/>
</dbReference>
<gene>
    <name evidence="6" type="ORF">SCAR479_02026</name>
</gene>
<sequence length="1386" mass="154779">MELIGLKLVRGILPKLPHNMKLPVISESQRSELLSLITLCRNVRHESGGTTLGAPDEDGNASSSSDDEDGDGLETKLDNLDCYIECLIELDSALSNPAIDLDKQNNPSPRTNHALAQYHQYSMRIKDLYPRVSEEIAGLLGEVNYRQYWKLHEMREHAEQERSTNPQQPRILNIDAAGMVFHDSGIGTSVRTETVYAKSHASSNVSEMGHGKGSYFPALTREAKLGSPFRCDACGHHVTVTRSRLWKQHLINDLKPYHCIFERCSHGHHPFPTRDVWMNHMEHNHDSSQLLTTFTCPFCNEVKEDETRGILTHISKHLEVISTIVLPRNQSDSAEASSSDSSDDGDEKSLHHSEPGHNRQRRRSIISRDEGSSKQYAAKRTTRPSKNNDDHTINLANSPIVEVGNSKLICVQGDYDTAKMLLHEESEDLNLADRVGNAPLLPDALNGHEDIVTKLLSTSDRSREDAMEATANIGCSEIVKYLLEMETNHQGANTEGKKPLELVADDLDNAESVGAAWEGAVHTHYELFRTSRNRLSQDSHDTASLQYTVTTSRPPDPPPTDVLSIGASNIGSHFRHTNPDTASLECHYCDYRPLGKEENRAAYLEKHMKTHTSNKIQCTAEDGSSLIRFVILEDIDVQTNEVICRLETVPFNENLQYRALSYCWGDPKNPSTIICNGIRLEVTSNLATALHCLLRQGKTRRLPMNFWIDAICINQQNDGEKESQVMLMGEIFRQALEVIVWLGPAADNSDLALELCQRLCSKEVKMQARRTADQENGIEKKNKSSRWAPQAEALIHVFFDGKGSFQWRGAHRFVRELDAIQAILRRPWCHVSPALELLHIDPIGQQSWPGIEAALMTAPHLRQLIFRASDRSVELHPSLEDNGGLTLHGLALDSIKAMGEMQTGAEARGNPRGMELFDYIRQVRTRTHSIKKYFKSALSAWMGVPQVLSQNGTEILCLASWGKLAYSNARYPTGESLAQAFVNTLHRGWLGDDPERTVSQYRAEWKRIMGKVISVDQSFLLKRLSRQSRLRNSIASMVYNSLIFFKDAKVPLDGHAMYTCFSLTKQGYFALVPHETQKGDKVVLFKGGPVPFIIRPKAQYDNTLGLTPYRHPANLFNRLPTATSTSTPPKMSTIKEITTEDEWRAHVAALHKETLLIVSFHAPWAAPCAQMTTVLRTLASEYPVTEPPQTSWVSLNAEELSDISETYDVTAVPYLVLQRNDTVLETVSGSSAVKVRNAIETHAKKAADGAANGAAAAGTVEKKQDVETPADPAKTKEELFKRLGELVKAAPVMLFMKGTPGSPQCGFSRQLVGILRERSVKYGFFNILADDEVRQGLKEYAEWPTFPQLWMDGELVGGLDIIKEELESDPEFLKAYSVAKEESAAA</sequence>
<dbReference type="Pfam" id="PF00462">
    <property type="entry name" value="Glutaredoxin"/>
    <property type="match status" value="1"/>
</dbReference>
<dbReference type="Pfam" id="PF06985">
    <property type="entry name" value="HET"/>
    <property type="match status" value="1"/>
</dbReference>
<dbReference type="Pfam" id="PF00085">
    <property type="entry name" value="Thioredoxin"/>
    <property type="match status" value="1"/>
</dbReference>
<feature type="compositionally biased region" description="Basic and acidic residues" evidence="4">
    <location>
        <begin position="347"/>
        <end position="357"/>
    </location>
</feature>
<feature type="compositionally biased region" description="Low complexity" evidence="4">
    <location>
        <begin position="331"/>
        <end position="340"/>
    </location>
</feature>
<evidence type="ECO:0000256" key="3">
    <source>
        <dbReference type="ARBA" id="ARBA00023014"/>
    </source>
</evidence>
<feature type="region of interest" description="Disordered" evidence="4">
    <location>
        <begin position="329"/>
        <end position="394"/>
    </location>
</feature>
<feature type="compositionally biased region" description="Acidic residues" evidence="4">
    <location>
        <begin position="55"/>
        <end position="72"/>
    </location>
</feature>
<dbReference type="PANTHER" id="PTHR10293">
    <property type="entry name" value="GLUTAREDOXIN FAMILY MEMBER"/>
    <property type="match status" value="1"/>
</dbReference>
<dbReference type="EMBL" id="JARVKM010000005">
    <property type="protein sequence ID" value="KAK9780840.1"/>
    <property type="molecule type" value="Genomic_DNA"/>
</dbReference>
<keyword evidence="2" id="KW-0408">Iron</keyword>
<evidence type="ECO:0000256" key="1">
    <source>
        <dbReference type="ARBA" id="ARBA00022723"/>
    </source>
</evidence>
<name>A0ABR2Y430_9PEZI</name>
<evidence type="ECO:0000313" key="7">
    <source>
        <dbReference type="Proteomes" id="UP001465668"/>
    </source>
</evidence>
<dbReference type="InterPro" id="IPR002109">
    <property type="entry name" value="Glutaredoxin"/>
</dbReference>
<evidence type="ECO:0000256" key="4">
    <source>
        <dbReference type="SAM" id="MobiDB-lite"/>
    </source>
</evidence>
<dbReference type="SUPFAM" id="SSF48403">
    <property type="entry name" value="Ankyrin repeat"/>
    <property type="match status" value="1"/>
</dbReference>
<dbReference type="PROSITE" id="PS51352">
    <property type="entry name" value="THIOREDOXIN_2"/>
    <property type="match status" value="1"/>
</dbReference>
<dbReference type="CDD" id="cd02984">
    <property type="entry name" value="TRX_PICOT"/>
    <property type="match status" value="1"/>
</dbReference>
<feature type="region of interest" description="Disordered" evidence="4">
    <location>
        <begin position="47"/>
        <end position="72"/>
    </location>
</feature>
<protein>
    <recommendedName>
        <fullName evidence="5">Thioredoxin domain-containing protein</fullName>
    </recommendedName>
</protein>
<dbReference type="CDD" id="cd03028">
    <property type="entry name" value="GRX_PICOT_like"/>
    <property type="match status" value="1"/>
</dbReference>
<dbReference type="Gene3D" id="1.25.40.20">
    <property type="entry name" value="Ankyrin repeat-containing domain"/>
    <property type="match status" value="1"/>
</dbReference>
<dbReference type="PROSITE" id="PS51354">
    <property type="entry name" value="GLUTAREDOXIN_2"/>
    <property type="match status" value="1"/>
</dbReference>
<keyword evidence="7" id="KW-1185">Reference proteome</keyword>
<dbReference type="Proteomes" id="UP001465668">
    <property type="component" value="Unassembled WGS sequence"/>
</dbReference>
<feature type="domain" description="Thioredoxin" evidence="5">
    <location>
        <begin position="1113"/>
        <end position="1244"/>
    </location>
</feature>
<dbReference type="InterPro" id="IPR013766">
    <property type="entry name" value="Thioredoxin_domain"/>
</dbReference>
<keyword evidence="1" id="KW-0479">Metal-binding</keyword>
<dbReference type="Pfam" id="PF26639">
    <property type="entry name" value="Het-6_barrel"/>
    <property type="match status" value="1"/>
</dbReference>
<comment type="caution">
    <text evidence="6">The sequence shown here is derived from an EMBL/GenBank/DDBJ whole genome shotgun (WGS) entry which is preliminary data.</text>
</comment>
<dbReference type="InterPro" id="IPR033658">
    <property type="entry name" value="GRX_PICOT-like"/>
</dbReference>
<dbReference type="InterPro" id="IPR036249">
    <property type="entry name" value="Thioredoxin-like_sf"/>
</dbReference>
<dbReference type="InterPro" id="IPR036770">
    <property type="entry name" value="Ankyrin_rpt-contain_sf"/>
</dbReference>
<keyword evidence="3" id="KW-0411">Iron-sulfur</keyword>
<evidence type="ECO:0000313" key="6">
    <source>
        <dbReference type="EMBL" id="KAK9780840.1"/>
    </source>
</evidence>
<accession>A0ABR2Y430</accession>
<dbReference type="PANTHER" id="PTHR10293:SF73">
    <property type="entry name" value="GLUTAREDOXIN-3"/>
    <property type="match status" value="1"/>
</dbReference>
<reference evidence="6 7" key="1">
    <citation type="submission" date="2024-02" db="EMBL/GenBank/DDBJ databases">
        <title>First draft genome assembly of two strains of Seiridium cardinale.</title>
        <authorList>
            <person name="Emiliani G."/>
            <person name="Scali E."/>
        </authorList>
    </citation>
    <scope>NUCLEOTIDE SEQUENCE [LARGE SCALE GENOMIC DNA]</scope>
    <source>
        <strain evidence="6 7">BM-138-000479</strain>
    </source>
</reference>
<dbReference type="InterPro" id="IPR004480">
    <property type="entry name" value="Monothiol_GRX-rel"/>
</dbReference>
<dbReference type="Gene3D" id="3.40.30.10">
    <property type="entry name" value="Glutaredoxin"/>
    <property type="match status" value="2"/>
</dbReference>
<evidence type="ECO:0000256" key="2">
    <source>
        <dbReference type="ARBA" id="ARBA00023004"/>
    </source>
</evidence>